<evidence type="ECO:0000256" key="1">
    <source>
        <dbReference type="SAM" id="Phobius"/>
    </source>
</evidence>
<keyword evidence="1" id="KW-0812">Transmembrane</keyword>
<comment type="caution">
    <text evidence="2">The sequence shown here is derived from an EMBL/GenBank/DDBJ whole genome shotgun (WGS) entry which is preliminary data.</text>
</comment>
<accession>A0AB36TSR6</accession>
<evidence type="ECO:0000313" key="2">
    <source>
        <dbReference type="EMBL" id="PFM87833.1"/>
    </source>
</evidence>
<dbReference type="Proteomes" id="UP000223839">
    <property type="component" value="Unassembled WGS sequence"/>
</dbReference>
<evidence type="ECO:0000313" key="3">
    <source>
        <dbReference type="Proteomes" id="UP000223839"/>
    </source>
</evidence>
<dbReference type="RefSeq" id="WP_097966233.1">
    <property type="nucleotide sequence ID" value="NZ_NUYG01000048.1"/>
</dbReference>
<dbReference type="AlphaFoldDB" id="A0AB36TSR6"/>
<keyword evidence="1" id="KW-1133">Transmembrane helix</keyword>
<gene>
    <name evidence="2" type="ORF">COJ61_22810</name>
</gene>
<proteinExistence type="predicted"/>
<name>A0AB36TSR6_BACTU</name>
<protein>
    <submittedName>
        <fullName evidence="2">Uncharacterized protein</fullName>
    </submittedName>
</protein>
<sequence>MGEITWGLITKVAPISGFIGAIIVLVVNTYFTNKGKKAGVRSYVEVVRASADPELDKGVFKTGSKMILTDELEEHLAKSKEDGGIIPDALKWRPNFLRVNNISANPCFGMKIKGVQKIQKKPNLNETFIDLELYALKGGDEIYIPLKSINSTNDSTIIIEIEYKTIANERMLYKNEMVYKDGELDKIVQSIYVVKWWWRNEKVVHTTVSNVEWKTIK</sequence>
<feature type="transmembrane region" description="Helical" evidence="1">
    <location>
        <begin position="12"/>
        <end position="31"/>
    </location>
</feature>
<dbReference type="EMBL" id="NUYG01000048">
    <property type="protein sequence ID" value="PFM87833.1"/>
    <property type="molecule type" value="Genomic_DNA"/>
</dbReference>
<organism evidence="2 3">
    <name type="scientific">Bacillus thuringiensis</name>
    <dbReference type="NCBI Taxonomy" id="1428"/>
    <lineage>
        <taxon>Bacteria</taxon>
        <taxon>Bacillati</taxon>
        <taxon>Bacillota</taxon>
        <taxon>Bacilli</taxon>
        <taxon>Bacillales</taxon>
        <taxon>Bacillaceae</taxon>
        <taxon>Bacillus</taxon>
        <taxon>Bacillus cereus group</taxon>
    </lineage>
</organism>
<keyword evidence="1" id="KW-0472">Membrane</keyword>
<reference evidence="2 3" key="1">
    <citation type="submission" date="2017-09" db="EMBL/GenBank/DDBJ databases">
        <title>Large-scale bioinformatics analysis of Bacillus genomes uncovers conserved roles of natural products in bacterial physiology.</title>
        <authorList>
            <consortium name="Agbiome Team Llc"/>
            <person name="Bleich R.M."/>
            <person name="Grubbs K.J."/>
            <person name="Santa Maria K.C."/>
            <person name="Allen S.E."/>
            <person name="Farag S."/>
            <person name="Shank E.A."/>
            <person name="Bowers A."/>
        </authorList>
    </citation>
    <scope>NUCLEOTIDE SEQUENCE [LARGE SCALE GENOMIC DNA]</scope>
    <source>
        <strain evidence="2 3">AFS077661</strain>
    </source>
</reference>